<dbReference type="SUPFAM" id="SSF51735">
    <property type="entry name" value="NAD(P)-binding Rossmann-fold domains"/>
    <property type="match status" value="1"/>
</dbReference>
<dbReference type="GO" id="GO:0003700">
    <property type="term" value="F:DNA-binding transcription factor activity"/>
    <property type="evidence" value="ECO:0007669"/>
    <property type="project" value="UniProtKB-UniRule"/>
</dbReference>
<evidence type="ECO:0000256" key="7">
    <source>
        <dbReference type="HAMAP-Rule" id="MF_01131"/>
    </source>
</evidence>
<keyword evidence="2 7" id="KW-0678">Repressor</keyword>
<dbReference type="AlphaFoldDB" id="A0A9D1LYJ2"/>
<dbReference type="NCBIfam" id="NF003996">
    <property type="entry name" value="PRK05472.2-5"/>
    <property type="match status" value="1"/>
</dbReference>
<feature type="DNA-binding region" description="H-T-H motif" evidence="7">
    <location>
        <begin position="17"/>
        <end position="56"/>
    </location>
</feature>
<evidence type="ECO:0000256" key="1">
    <source>
        <dbReference type="ARBA" id="ARBA00022490"/>
    </source>
</evidence>
<evidence type="ECO:0000313" key="10">
    <source>
        <dbReference type="Proteomes" id="UP000824118"/>
    </source>
</evidence>
<dbReference type="InterPro" id="IPR003781">
    <property type="entry name" value="CoA-bd"/>
</dbReference>
<evidence type="ECO:0000256" key="5">
    <source>
        <dbReference type="ARBA" id="ARBA00023125"/>
    </source>
</evidence>
<comment type="caution">
    <text evidence="9">The sequence shown here is derived from an EMBL/GenBank/DDBJ whole genome shotgun (WGS) entry which is preliminary data.</text>
</comment>
<keyword evidence="6 7" id="KW-0804">Transcription</keyword>
<feature type="binding site" evidence="7">
    <location>
        <begin position="91"/>
        <end position="96"/>
    </location>
    <ligand>
        <name>NAD(+)</name>
        <dbReference type="ChEBI" id="CHEBI:57540"/>
    </ligand>
</feature>
<dbReference type="PANTHER" id="PTHR35786:SF1">
    <property type="entry name" value="REDOX-SENSING TRANSCRIPTIONAL REPRESSOR REX 1"/>
    <property type="match status" value="1"/>
</dbReference>
<comment type="similarity">
    <text evidence="7">Belongs to the transcriptional regulatory Rex family.</text>
</comment>
<dbReference type="NCBIfam" id="NF003990">
    <property type="entry name" value="PRK05472.1-4"/>
    <property type="match status" value="1"/>
</dbReference>
<organism evidence="9 10">
    <name type="scientific">Candidatus Limousia pullorum</name>
    <dbReference type="NCBI Taxonomy" id="2840860"/>
    <lineage>
        <taxon>Bacteria</taxon>
        <taxon>Bacillati</taxon>
        <taxon>Bacillota</taxon>
        <taxon>Clostridia</taxon>
        <taxon>Eubacteriales</taxon>
        <taxon>Oscillospiraceae</taxon>
        <taxon>Oscillospiraceae incertae sedis</taxon>
        <taxon>Candidatus Limousia</taxon>
    </lineage>
</organism>
<dbReference type="InterPro" id="IPR036390">
    <property type="entry name" value="WH_DNA-bd_sf"/>
</dbReference>
<gene>
    <name evidence="7" type="primary">rex</name>
    <name evidence="9" type="ORF">IAD22_04945</name>
</gene>
<keyword evidence="3 7" id="KW-0805">Transcription regulation</keyword>
<comment type="subunit">
    <text evidence="7">Homodimer.</text>
</comment>
<dbReference type="SUPFAM" id="SSF46785">
    <property type="entry name" value="Winged helix' DNA-binding domain"/>
    <property type="match status" value="1"/>
</dbReference>
<dbReference type="Pfam" id="PF06971">
    <property type="entry name" value="Put_DNA-bind_N"/>
    <property type="match status" value="1"/>
</dbReference>
<evidence type="ECO:0000259" key="8">
    <source>
        <dbReference type="SMART" id="SM00881"/>
    </source>
</evidence>
<dbReference type="InterPro" id="IPR036388">
    <property type="entry name" value="WH-like_DNA-bd_sf"/>
</dbReference>
<comment type="subcellular location">
    <subcellularLocation>
        <location evidence="7">Cytoplasm</location>
    </subcellularLocation>
</comment>
<proteinExistence type="inferred from homology"/>
<protein>
    <recommendedName>
        <fullName evidence="7">Redox-sensing transcriptional repressor Rex</fullName>
    </recommendedName>
</protein>
<feature type="domain" description="CoA-binding" evidence="8">
    <location>
        <begin position="80"/>
        <end position="181"/>
    </location>
</feature>
<dbReference type="Gene3D" id="1.10.10.10">
    <property type="entry name" value="Winged helix-like DNA-binding domain superfamily/Winged helix DNA-binding domain"/>
    <property type="match status" value="1"/>
</dbReference>
<evidence type="ECO:0000256" key="6">
    <source>
        <dbReference type="ARBA" id="ARBA00023163"/>
    </source>
</evidence>
<dbReference type="Gene3D" id="3.40.50.720">
    <property type="entry name" value="NAD(P)-binding Rossmann-like Domain"/>
    <property type="match status" value="1"/>
</dbReference>
<comment type="function">
    <text evidence="7">Modulates transcription in response to changes in cellular NADH/NAD(+) redox state.</text>
</comment>
<dbReference type="InterPro" id="IPR022876">
    <property type="entry name" value="Tscrpt_rep_Rex"/>
</dbReference>
<dbReference type="NCBIfam" id="NF003995">
    <property type="entry name" value="PRK05472.2-4"/>
    <property type="match status" value="1"/>
</dbReference>
<dbReference type="Proteomes" id="UP000824118">
    <property type="component" value="Unassembled WGS sequence"/>
</dbReference>
<evidence type="ECO:0000256" key="3">
    <source>
        <dbReference type="ARBA" id="ARBA00023015"/>
    </source>
</evidence>
<keyword evidence="4 7" id="KW-0520">NAD</keyword>
<name>A0A9D1LYJ2_9FIRM</name>
<dbReference type="NCBIfam" id="NF003994">
    <property type="entry name" value="PRK05472.2-3"/>
    <property type="match status" value="1"/>
</dbReference>
<dbReference type="GO" id="GO:0045892">
    <property type="term" value="P:negative regulation of DNA-templated transcription"/>
    <property type="evidence" value="ECO:0007669"/>
    <property type="project" value="InterPro"/>
</dbReference>
<accession>A0A9D1LYJ2</accession>
<reference evidence="9" key="1">
    <citation type="submission" date="2020-10" db="EMBL/GenBank/DDBJ databases">
        <authorList>
            <person name="Gilroy R."/>
        </authorList>
    </citation>
    <scope>NUCLEOTIDE SEQUENCE</scope>
    <source>
        <strain evidence="9">ChiGjej1B1-1684</strain>
    </source>
</reference>
<keyword evidence="1 7" id="KW-0963">Cytoplasm</keyword>
<dbReference type="InterPro" id="IPR036291">
    <property type="entry name" value="NAD(P)-bd_dom_sf"/>
</dbReference>
<dbReference type="GO" id="GO:0003677">
    <property type="term" value="F:DNA binding"/>
    <property type="evidence" value="ECO:0007669"/>
    <property type="project" value="UniProtKB-UniRule"/>
</dbReference>
<dbReference type="PANTHER" id="PTHR35786">
    <property type="entry name" value="REDOX-SENSING TRANSCRIPTIONAL REPRESSOR REX"/>
    <property type="match status" value="1"/>
</dbReference>
<keyword evidence="5 7" id="KW-0238">DNA-binding</keyword>
<dbReference type="EMBL" id="DVNG01000069">
    <property type="protein sequence ID" value="HIU50341.1"/>
    <property type="molecule type" value="Genomic_DNA"/>
</dbReference>
<dbReference type="GO" id="GO:0005737">
    <property type="term" value="C:cytoplasm"/>
    <property type="evidence" value="ECO:0007669"/>
    <property type="project" value="UniProtKB-SubCell"/>
</dbReference>
<dbReference type="HAMAP" id="MF_01131">
    <property type="entry name" value="Rex"/>
    <property type="match status" value="1"/>
</dbReference>
<reference evidence="9" key="2">
    <citation type="journal article" date="2021" name="PeerJ">
        <title>Extensive microbial diversity within the chicken gut microbiome revealed by metagenomics and culture.</title>
        <authorList>
            <person name="Gilroy R."/>
            <person name="Ravi A."/>
            <person name="Getino M."/>
            <person name="Pursley I."/>
            <person name="Horton D.L."/>
            <person name="Alikhan N.F."/>
            <person name="Baker D."/>
            <person name="Gharbi K."/>
            <person name="Hall N."/>
            <person name="Watson M."/>
            <person name="Adriaenssens E.M."/>
            <person name="Foster-Nyarko E."/>
            <person name="Jarju S."/>
            <person name="Secka A."/>
            <person name="Antonio M."/>
            <person name="Oren A."/>
            <person name="Chaudhuri R.R."/>
            <person name="La Ragione R."/>
            <person name="Hildebrand F."/>
            <person name="Pallen M.J."/>
        </authorList>
    </citation>
    <scope>NUCLEOTIDE SEQUENCE</scope>
    <source>
        <strain evidence="9">ChiGjej1B1-1684</strain>
    </source>
</reference>
<dbReference type="SMART" id="SM00881">
    <property type="entry name" value="CoA_binding"/>
    <property type="match status" value="1"/>
</dbReference>
<dbReference type="GO" id="GO:0051775">
    <property type="term" value="P:response to redox state"/>
    <property type="evidence" value="ECO:0007669"/>
    <property type="project" value="InterPro"/>
</dbReference>
<dbReference type="InterPro" id="IPR009718">
    <property type="entry name" value="Rex_DNA-bd_C_dom"/>
</dbReference>
<sequence length="214" mass="24305">MAKSNGISMSVIRRLPRYYRFLTELHSEGVLKISSTNLASIMNVTASQVRQDLNCFGGFGHQGYGYCVEDLKNEIENILGLNNNYQAVLLGAGNLGKAVARHINFSERGFQLTAIFDRDPEKIGTELGGIIIRNDNEIYDYCRQNKTDAVFLCIPKNSVENVIDKLYELGIRNFWNFSHYDIAKVYPDTVVENVHMSDSLMTLCYRINDSQKEN</sequence>
<evidence type="ECO:0000256" key="2">
    <source>
        <dbReference type="ARBA" id="ARBA00022491"/>
    </source>
</evidence>
<evidence type="ECO:0000256" key="4">
    <source>
        <dbReference type="ARBA" id="ARBA00023027"/>
    </source>
</evidence>
<evidence type="ECO:0000313" key="9">
    <source>
        <dbReference type="EMBL" id="HIU50341.1"/>
    </source>
</evidence>
<dbReference type="Pfam" id="PF02629">
    <property type="entry name" value="CoA_binding"/>
    <property type="match status" value="1"/>
</dbReference>